<evidence type="ECO:0000313" key="1">
    <source>
        <dbReference type="EMBL" id="KIM28597.1"/>
    </source>
</evidence>
<dbReference type="AlphaFoldDB" id="A0A0C2XHQ9"/>
<keyword evidence="2" id="KW-1185">Reference proteome</keyword>
<reference evidence="1 2" key="1">
    <citation type="submission" date="2014-04" db="EMBL/GenBank/DDBJ databases">
        <authorList>
            <consortium name="DOE Joint Genome Institute"/>
            <person name="Kuo A."/>
            <person name="Zuccaro A."/>
            <person name="Kohler A."/>
            <person name="Nagy L.G."/>
            <person name="Floudas D."/>
            <person name="Copeland A."/>
            <person name="Barry K.W."/>
            <person name="Cichocki N."/>
            <person name="Veneault-Fourrey C."/>
            <person name="LaButti K."/>
            <person name="Lindquist E.A."/>
            <person name="Lipzen A."/>
            <person name="Lundell T."/>
            <person name="Morin E."/>
            <person name="Murat C."/>
            <person name="Sun H."/>
            <person name="Tunlid A."/>
            <person name="Henrissat B."/>
            <person name="Grigoriev I.V."/>
            <person name="Hibbett D.S."/>
            <person name="Martin F."/>
            <person name="Nordberg H.P."/>
            <person name="Cantor M.N."/>
            <person name="Hua S.X."/>
        </authorList>
    </citation>
    <scope>NUCLEOTIDE SEQUENCE [LARGE SCALE GENOMIC DNA]</scope>
    <source>
        <strain evidence="1 2">MAFF 305830</strain>
    </source>
</reference>
<proteinExistence type="predicted"/>
<organism evidence="1 2">
    <name type="scientific">Serendipita vermifera MAFF 305830</name>
    <dbReference type="NCBI Taxonomy" id="933852"/>
    <lineage>
        <taxon>Eukaryota</taxon>
        <taxon>Fungi</taxon>
        <taxon>Dikarya</taxon>
        <taxon>Basidiomycota</taxon>
        <taxon>Agaricomycotina</taxon>
        <taxon>Agaricomycetes</taxon>
        <taxon>Sebacinales</taxon>
        <taxon>Serendipitaceae</taxon>
        <taxon>Serendipita</taxon>
    </lineage>
</organism>
<evidence type="ECO:0000313" key="2">
    <source>
        <dbReference type="Proteomes" id="UP000054097"/>
    </source>
</evidence>
<dbReference type="EMBL" id="KN824292">
    <property type="protein sequence ID" value="KIM28597.1"/>
    <property type="molecule type" value="Genomic_DNA"/>
</dbReference>
<reference evidence="2" key="2">
    <citation type="submission" date="2015-01" db="EMBL/GenBank/DDBJ databases">
        <title>Evolutionary Origins and Diversification of the Mycorrhizal Mutualists.</title>
        <authorList>
            <consortium name="DOE Joint Genome Institute"/>
            <consortium name="Mycorrhizal Genomics Consortium"/>
            <person name="Kohler A."/>
            <person name="Kuo A."/>
            <person name="Nagy L.G."/>
            <person name="Floudas D."/>
            <person name="Copeland A."/>
            <person name="Barry K.W."/>
            <person name="Cichocki N."/>
            <person name="Veneault-Fourrey C."/>
            <person name="LaButti K."/>
            <person name="Lindquist E.A."/>
            <person name="Lipzen A."/>
            <person name="Lundell T."/>
            <person name="Morin E."/>
            <person name="Murat C."/>
            <person name="Riley R."/>
            <person name="Ohm R."/>
            <person name="Sun H."/>
            <person name="Tunlid A."/>
            <person name="Henrissat B."/>
            <person name="Grigoriev I.V."/>
            <person name="Hibbett D.S."/>
            <person name="Martin F."/>
        </authorList>
    </citation>
    <scope>NUCLEOTIDE SEQUENCE [LARGE SCALE GENOMIC DNA]</scope>
    <source>
        <strain evidence="2">MAFF 305830</strain>
    </source>
</reference>
<name>A0A0C2XHQ9_SERVB</name>
<sequence>MFLNTMRSFHVQSSCPFGFQLLIDDPCTTPVVSCWDLSPRNSQAWPNALKRSFALLTRRMITKAVPLGNKSSALVHCTLLLFHRWSIQSR</sequence>
<gene>
    <name evidence="1" type="ORF">M408DRAFT_137152</name>
</gene>
<accession>A0A0C2XHQ9</accession>
<dbReference type="HOGENOM" id="CLU_2442246_0_0_1"/>
<protein>
    <submittedName>
        <fullName evidence="1">Uncharacterized protein</fullName>
    </submittedName>
</protein>
<dbReference type="Proteomes" id="UP000054097">
    <property type="component" value="Unassembled WGS sequence"/>
</dbReference>